<proteinExistence type="predicted"/>
<organism evidence="7 8">
    <name type="scientific">Candidatus Woesebacteria bacterium GW2011_GWB1_44_11b</name>
    <dbReference type="NCBI Taxonomy" id="1618580"/>
    <lineage>
        <taxon>Bacteria</taxon>
        <taxon>Candidatus Woeseibacteriota</taxon>
    </lineage>
</organism>
<evidence type="ECO:0000256" key="5">
    <source>
        <dbReference type="SAM" id="Phobius"/>
    </source>
</evidence>
<feature type="transmembrane region" description="Helical" evidence="5">
    <location>
        <begin position="103"/>
        <end position="126"/>
    </location>
</feature>
<evidence type="ECO:0000313" key="8">
    <source>
        <dbReference type="Proteomes" id="UP000034192"/>
    </source>
</evidence>
<comment type="subcellular location">
    <subcellularLocation>
        <location evidence="1">Membrane</location>
        <topology evidence="1">Multi-pass membrane protein</topology>
    </subcellularLocation>
</comment>
<feature type="transmembrane region" description="Helical" evidence="5">
    <location>
        <begin position="7"/>
        <end position="31"/>
    </location>
</feature>
<dbReference type="Proteomes" id="UP000034192">
    <property type="component" value="Unassembled WGS sequence"/>
</dbReference>
<feature type="transmembrane region" description="Helical" evidence="5">
    <location>
        <begin position="37"/>
        <end position="58"/>
    </location>
</feature>
<feature type="domain" description="GtrA/DPMS transmembrane" evidence="6">
    <location>
        <begin position="9"/>
        <end position="132"/>
    </location>
</feature>
<sequence>MSRASEFFRFVFVGVLNTVLDFGVLNALLFLTGKQELVFYSLFKTISFSVVVVFSFFMNRSFVFKKQGDFKVFLIVSIAAALLNVSSAALAVKFCGTYLGQNLFIFCANFGVFFGILIAFVPNFFGYKLLVFKTQK</sequence>
<keyword evidence="7" id="KW-0808">Transferase</keyword>
<gene>
    <name evidence="7" type="ORF">UW21_C0008G0002</name>
</gene>
<dbReference type="Pfam" id="PF04138">
    <property type="entry name" value="GtrA_DPMS_TM"/>
    <property type="match status" value="1"/>
</dbReference>
<dbReference type="GO" id="GO:0000271">
    <property type="term" value="P:polysaccharide biosynthetic process"/>
    <property type="evidence" value="ECO:0007669"/>
    <property type="project" value="InterPro"/>
</dbReference>
<evidence type="ECO:0000313" key="7">
    <source>
        <dbReference type="EMBL" id="KKT33742.1"/>
    </source>
</evidence>
<feature type="transmembrane region" description="Helical" evidence="5">
    <location>
        <begin position="70"/>
        <end position="91"/>
    </location>
</feature>
<reference evidence="7 8" key="1">
    <citation type="journal article" date="2015" name="Nature">
        <title>rRNA introns, odd ribosomes, and small enigmatic genomes across a large radiation of phyla.</title>
        <authorList>
            <person name="Brown C.T."/>
            <person name="Hug L.A."/>
            <person name="Thomas B.C."/>
            <person name="Sharon I."/>
            <person name="Castelle C.J."/>
            <person name="Singh A."/>
            <person name="Wilkins M.J."/>
            <person name="Williams K.H."/>
            <person name="Banfield J.F."/>
        </authorList>
    </citation>
    <scope>NUCLEOTIDE SEQUENCE [LARGE SCALE GENOMIC DNA]</scope>
</reference>
<evidence type="ECO:0000259" key="6">
    <source>
        <dbReference type="Pfam" id="PF04138"/>
    </source>
</evidence>
<accession>A0A0G1IPN3</accession>
<comment type="caution">
    <text evidence="7">The sequence shown here is derived from an EMBL/GenBank/DDBJ whole genome shotgun (WGS) entry which is preliminary data.</text>
</comment>
<dbReference type="AlphaFoldDB" id="A0A0G1IPN3"/>
<evidence type="ECO:0000256" key="4">
    <source>
        <dbReference type="ARBA" id="ARBA00023136"/>
    </source>
</evidence>
<evidence type="ECO:0000256" key="3">
    <source>
        <dbReference type="ARBA" id="ARBA00022989"/>
    </source>
</evidence>
<name>A0A0G1IPN3_9BACT</name>
<dbReference type="InterPro" id="IPR007267">
    <property type="entry name" value="GtrA_DPMS_TM"/>
</dbReference>
<dbReference type="EMBL" id="LCHL01000008">
    <property type="protein sequence ID" value="KKT33742.1"/>
    <property type="molecule type" value="Genomic_DNA"/>
</dbReference>
<dbReference type="GO" id="GO:0016020">
    <property type="term" value="C:membrane"/>
    <property type="evidence" value="ECO:0007669"/>
    <property type="project" value="UniProtKB-SubCell"/>
</dbReference>
<keyword evidence="4 5" id="KW-0472">Membrane</keyword>
<evidence type="ECO:0000256" key="1">
    <source>
        <dbReference type="ARBA" id="ARBA00004141"/>
    </source>
</evidence>
<keyword evidence="3 5" id="KW-1133">Transmembrane helix</keyword>
<protein>
    <submittedName>
        <fullName evidence="7">Glycosyl transferase family 2</fullName>
    </submittedName>
</protein>
<keyword evidence="2 5" id="KW-0812">Transmembrane</keyword>
<dbReference type="GO" id="GO:0016740">
    <property type="term" value="F:transferase activity"/>
    <property type="evidence" value="ECO:0007669"/>
    <property type="project" value="UniProtKB-KW"/>
</dbReference>
<evidence type="ECO:0000256" key="2">
    <source>
        <dbReference type="ARBA" id="ARBA00022692"/>
    </source>
</evidence>